<feature type="compositionally biased region" description="Basic and acidic residues" evidence="1">
    <location>
        <begin position="58"/>
        <end position="70"/>
    </location>
</feature>
<gene>
    <name evidence="2" type="ORF">BN381_130196</name>
</gene>
<dbReference type="HOGENOM" id="CLU_2116542_0_0_11"/>
<evidence type="ECO:0000313" key="2">
    <source>
        <dbReference type="EMBL" id="CCM62638.1"/>
    </source>
</evidence>
<accession>R4YWZ5</accession>
<organism evidence="2 3">
    <name type="scientific">Candidatus Neomicrothrix parvicella RN1</name>
    <dbReference type="NCBI Taxonomy" id="1229780"/>
    <lineage>
        <taxon>Bacteria</taxon>
        <taxon>Bacillati</taxon>
        <taxon>Actinomycetota</taxon>
        <taxon>Acidimicrobiia</taxon>
        <taxon>Acidimicrobiales</taxon>
        <taxon>Microthrixaceae</taxon>
        <taxon>Candidatus Neomicrothrix</taxon>
    </lineage>
</organism>
<comment type="caution">
    <text evidence="2">The sequence shown here is derived from an EMBL/GenBank/DDBJ whole genome shotgun (WGS) entry which is preliminary data.</text>
</comment>
<dbReference type="Proteomes" id="UP000018291">
    <property type="component" value="Unassembled WGS sequence"/>
</dbReference>
<name>R4YWZ5_9ACTN</name>
<proteinExistence type="predicted"/>
<reference evidence="2 3" key="1">
    <citation type="journal article" date="2013" name="ISME J.">
        <title>Metabolic model for the filamentous 'Candidatus Microthrix parvicella' based on genomic and metagenomic analyses.</title>
        <authorList>
            <person name="Jon McIlroy S."/>
            <person name="Kristiansen R."/>
            <person name="Albertsen M."/>
            <person name="Michael Karst S."/>
            <person name="Rossetti S."/>
            <person name="Lund Nielsen J."/>
            <person name="Tandoi V."/>
            <person name="James Seviour R."/>
            <person name="Nielsen P.H."/>
        </authorList>
    </citation>
    <scope>NUCLEOTIDE SEQUENCE [LARGE SCALE GENOMIC DNA]</scope>
    <source>
        <strain evidence="2 3">RN1</strain>
    </source>
</reference>
<keyword evidence="3" id="KW-1185">Reference proteome</keyword>
<feature type="region of interest" description="Disordered" evidence="1">
    <location>
        <begin position="52"/>
        <end position="88"/>
    </location>
</feature>
<dbReference type="STRING" id="1229780.BN381_130196"/>
<evidence type="ECO:0000313" key="3">
    <source>
        <dbReference type="Proteomes" id="UP000018291"/>
    </source>
</evidence>
<dbReference type="EMBL" id="CANL01000005">
    <property type="protein sequence ID" value="CCM62638.1"/>
    <property type="molecule type" value="Genomic_DNA"/>
</dbReference>
<sequence>MSDIPPKRPTVPAKRGSTNMLRTKNHDQPVRPILVWSFETTVAVRPRTRSWLRSGIQGDEHRHLDERPDRAGQGLSAGDPKPLRWPPRRAVGDLFTLKCKQNRDRVDLDAVANR</sequence>
<protein>
    <submittedName>
        <fullName evidence="2">Uncharacterized protein</fullName>
    </submittedName>
</protein>
<feature type="region of interest" description="Disordered" evidence="1">
    <location>
        <begin position="1"/>
        <end position="26"/>
    </location>
</feature>
<dbReference type="AlphaFoldDB" id="R4YWZ5"/>
<evidence type="ECO:0000256" key="1">
    <source>
        <dbReference type="SAM" id="MobiDB-lite"/>
    </source>
</evidence>